<dbReference type="PANTHER" id="PTHR12822">
    <property type="entry name" value="PROTEIN YIPF"/>
    <property type="match status" value="1"/>
</dbReference>
<evidence type="ECO:0000256" key="1">
    <source>
        <dbReference type="ARBA" id="ARBA00004141"/>
    </source>
</evidence>
<evidence type="ECO:0000313" key="9">
    <source>
        <dbReference type="Proteomes" id="UP000236161"/>
    </source>
</evidence>
<dbReference type="InterPro" id="IPR039765">
    <property type="entry name" value="Yip5/YIPF1/YIPF2"/>
</dbReference>
<evidence type="ECO:0000256" key="6">
    <source>
        <dbReference type="RuleBase" id="RU361264"/>
    </source>
</evidence>
<gene>
    <name evidence="8" type="ORF">AXF42_Ash014919</name>
</gene>
<organism evidence="8 9">
    <name type="scientific">Apostasia shenzhenica</name>
    <dbReference type="NCBI Taxonomy" id="1088818"/>
    <lineage>
        <taxon>Eukaryota</taxon>
        <taxon>Viridiplantae</taxon>
        <taxon>Streptophyta</taxon>
        <taxon>Embryophyta</taxon>
        <taxon>Tracheophyta</taxon>
        <taxon>Spermatophyta</taxon>
        <taxon>Magnoliopsida</taxon>
        <taxon>Liliopsida</taxon>
        <taxon>Asparagales</taxon>
        <taxon>Orchidaceae</taxon>
        <taxon>Apostasioideae</taxon>
        <taxon>Apostasia</taxon>
    </lineage>
</organism>
<comment type="similarity">
    <text evidence="2 6">Belongs to the YIP1 family.</text>
</comment>
<protein>
    <recommendedName>
        <fullName evidence="6">Protein YIP</fullName>
    </recommendedName>
</protein>
<evidence type="ECO:0000256" key="2">
    <source>
        <dbReference type="ARBA" id="ARBA00010596"/>
    </source>
</evidence>
<dbReference type="OrthoDB" id="10256463at2759"/>
<proteinExistence type="inferred from homology"/>
<dbReference type="STRING" id="1088818.A0A2I0ALT8"/>
<accession>A0A2I0ALT8</accession>
<dbReference type="Proteomes" id="UP000236161">
    <property type="component" value="Unassembled WGS sequence"/>
</dbReference>
<dbReference type="PANTHER" id="PTHR12822:SF5">
    <property type="entry name" value="PROTEIN YIP"/>
    <property type="match status" value="1"/>
</dbReference>
<keyword evidence="9" id="KW-1185">Reference proteome</keyword>
<keyword evidence="5 6" id="KW-0472">Membrane</keyword>
<name>A0A2I0ALT8_9ASPA</name>
<feature type="transmembrane region" description="Helical" evidence="6">
    <location>
        <begin position="242"/>
        <end position="262"/>
    </location>
</feature>
<feature type="transmembrane region" description="Helical" evidence="6">
    <location>
        <begin position="209"/>
        <end position="230"/>
    </location>
</feature>
<feature type="domain" description="Yip1" evidence="7">
    <location>
        <begin position="100"/>
        <end position="257"/>
    </location>
</feature>
<evidence type="ECO:0000256" key="4">
    <source>
        <dbReference type="ARBA" id="ARBA00022989"/>
    </source>
</evidence>
<comment type="subcellular location">
    <subcellularLocation>
        <location evidence="6">Golgi apparatus membrane</location>
        <topology evidence="6">Multi-pass membrane protein</topology>
    </subcellularLocation>
    <subcellularLocation>
        <location evidence="1">Membrane</location>
        <topology evidence="1">Multi-pass membrane protein</topology>
    </subcellularLocation>
</comment>
<sequence>MEAGYTSLPASQLAGSVPAIVAEENQGRAIVGTLHKTNLQTFPPGSSASGYQALGTPHGEDGQTTIAWNGLFNISSYQPYFNIDTDIMFDRLISSVYPMNDFYRKVDANPDLYGLVWISTTLVFILAVLGNWATYLMTKPDVSWNFDVNYVNWAACAIYGYVLAVPVAFYFLLRYFGSNAGLVQLWCIWGYSLFIFIPGALLLVIPVEILRWIIILCVGSASAYFITLNLKPYTDGHHDRILLVICAAVLQFALAIFIKMFFFA</sequence>
<dbReference type="GO" id="GO:0000139">
    <property type="term" value="C:Golgi membrane"/>
    <property type="evidence" value="ECO:0007669"/>
    <property type="project" value="UniProtKB-SubCell"/>
</dbReference>
<feature type="transmembrane region" description="Helical" evidence="6">
    <location>
        <begin position="112"/>
        <end position="130"/>
    </location>
</feature>
<evidence type="ECO:0000256" key="3">
    <source>
        <dbReference type="ARBA" id="ARBA00022692"/>
    </source>
</evidence>
<dbReference type="EMBL" id="KZ451973">
    <property type="protein sequence ID" value="PKA56416.1"/>
    <property type="molecule type" value="Genomic_DNA"/>
</dbReference>
<dbReference type="AlphaFoldDB" id="A0A2I0ALT8"/>
<evidence type="ECO:0000259" key="7">
    <source>
        <dbReference type="Pfam" id="PF04893"/>
    </source>
</evidence>
<dbReference type="InterPro" id="IPR006977">
    <property type="entry name" value="Yip1_dom"/>
</dbReference>
<reference evidence="8 9" key="1">
    <citation type="journal article" date="2017" name="Nature">
        <title>The Apostasia genome and the evolution of orchids.</title>
        <authorList>
            <person name="Zhang G.Q."/>
            <person name="Liu K.W."/>
            <person name="Li Z."/>
            <person name="Lohaus R."/>
            <person name="Hsiao Y.Y."/>
            <person name="Niu S.C."/>
            <person name="Wang J.Y."/>
            <person name="Lin Y.C."/>
            <person name="Xu Q."/>
            <person name="Chen L.J."/>
            <person name="Yoshida K."/>
            <person name="Fujiwara S."/>
            <person name="Wang Z.W."/>
            <person name="Zhang Y.Q."/>
            <person name="Mitsuda N."/>
            <person name="Wang M."/>
            <person name="Liu G.H."/>
            <person name="Pecoraro L."/>
            <person name="Huang H.X."/>
            <person name="Xiao X.J."/>
            <person name="Lin M."/>
            <person name="Wu X.Y."/>
            <person name="Wu W.L."/>
            <person name="Chen Y.Y."/>
            <person name="Chang S.B."/>
            <person name="Sakamoto S."/>
            <person name="Ohme-Takagi M."/>
            <person name="Yagi M."/>
            <person name="Zeng S.J."/>
            <person name="Shen C.Y."/>
            <person name="Yeh C.M."/>
            <person name="Luo Y.B."/>
            <person name="Tsai W.C."/>
            <person name="Van de Peer Y."/>
            <person name="Liu Z.J."/>
        </authorList>
    </citation>
    <scope>NUCLEOTIDE SEQUENCE [LARGE SCALE GENOMIC DNA]</scope>
    <source>
        <strain evidence="9">cv. Shenzhen</strain>
        <tissue evidence="8">Stem</tissue>
    </source>
</reference>
<feature type="transmembrane region" description="Helical" evidence="6">
    <location>
        <begin position="150"/>
        <end position="173"/>
    </location>
</feature>
<feature type="transmembrane region" description="Helical" evidence="6">
    <location>
        <begin position="185"/>
        <end position="203"/>
    </location>
</feature>
<dbReference type="Pfam" id="PF04893">
    <property type="entry name" value="Yip1"/>
    <property type="match status" value="1"/>
</dbReference>
<evidence type="ECO:0000256" key="5">
    <source>
        <dbReference type="ARBA" id="ARBA00023136"/>
    </source>
</evidence>
<dbReference type="GO" id="GO:0016192">
    <property type="term" value="P:vesicle-mediated transport"/>
    <property type="evidence" value="ECO:0007669"/>
    <property type="project" value="InterPro"/>
</dbReference>
<evidence type="ECO:0000313" key="8">
    <source>
        <dbReference type="EMBL" id="PKA56416.1"/>
    </source>
</evidence>
<keyword evidence="4 6" id="KW-1133">Transmembrane helix</keyword>
<dbReference type="GO" id="GO:0031267">
    <property type="term" value="F:small GTPase binding"/>
    <property type="evidence" value="ECO:0007669"/>
    <property type="project" value="InterPro"/>
</dbReference>
<keyword evidence="3 6" id="KW-0812">Transmembrane</keyword>